<feature type="compositionally biased region" description="Low complexity" evidence="5">
    <location>
        <begin position="175"/>
        <end position="195"/>
    </location>
</feature>
<keyword evidence="4" id="KW-0804">Transcription</keyword>
<dbReference type="PANTHER" id="PTHR30126:SF40">
    <property type="entry name" value="HTH-TYPE TRANSCRIPTIONAL REGULATOR GLTR"/>
    <property type="match status" value="1"/>
</dbReference>
<evidence type="ECO:0000256" key="4">
    <source>
        <dbReference type="ARBA" id="ARBA00023163"/>
    </source>
</evidence>
<dbReference type="EMBL" id="QBKN01000001">
    <property type="protein sequence ID" value="PTX52732.1"/>
    <property type="molecule type" value="Genomic_DNA"/>
</dbReference>
<feature type="region of interest" description="Disordered" evidence="5">
    <location>
        <begin position="143"/>
        <end position="248"/>
    </location>
</feature>
<dbReference type="InterPro" id="IPR036390">
    <property type="entry name" value="WH_DNA-bd_sf"/>
</dbReference>
<accession>A0A2T6B9M9</accession>
<dbReference type="PANTHER" id="PTHR30126">
    <property type="entry name" value="HTH-TYPE TRANSCRIPTIONAL REGULATOR"/>
    <property type="match status" value="1"/>
</dbReference>
<keyword evidence="2" id="KW-0805">Transcription regulation</keyword>
<proteinExistence type="inferred from homology"/>
<keyword evidence="8" id="KW-1185">Reference proteome</keyword>
<comment type="similarity">
    <text evidence="1">Belongs to the LysR transcriptional regulatory family.</text>
</comment>
<feature type="compositionally biased region" description="Low complexity" evidence="5">
    <location>
        <begin position="159"/>
        <end position="168"/>
    </location>
</feature>
<dbReference type="AlphaFoldDB" id="A0A2T6B9M9"/>
<dbReference type="SUPFAM" id="SSF46785">
    <property type="entry name" value="Winged helix' DNA-binding domain"/>
    <property type="match status" value="1"/>
</dbReference>
<evidence type="ECO:0000259" key="6">
    <source>
        <dbReference type="PROSITE" id="PS50931"/>
    </source>
</evidence>
<gene>
    <name evidence="7" type="ORF">C8N44_10120</name>
</gene>
<reference evidence="7 8" key="1">
    <citation type="submission" date="2018-04" db="EMBL/GenBank/DDBJ databases">
        <title>Genomic Encyclopedia of Archaeal and Bacterial Type Strains, Phase II (KMG-II): from individual species to whole genera.</title>
        <authorList>
            <person name="Goeker M."/>
        </authorList>
    </citation>
    <scope>NUCLEOTIDE SEQUENCE [LARGE SCALE GENOMIC DNA]</scope>
    <source>
        <strain evidence="7 8">DSM 29329</strain>
    </source>
</reference>
<evidence type="ECO:0000313" key="8">
    <source>
        <dbReference type="Proteomes" id="UP000244069"/>
    </source>
</evidence>
<dbReference type="Proteomes" id="UP000244069">
    <property type="component" value="Unassembled WGS sequence"/>
</dbReference>
<feature type="domain" description="HTH lysR-type" evidence="6">
    <location>
        <begin position="18"/>
        <end position="75"/>
    </location>
</feature>
<dbReference type="PROSITE" id="PS50931">
    <property type="entry name" value="HTH_LYSR"/>
    <property type="match status" value="1"/>
</dbReference>
<comment type="caution">
    <text evidence="7">The sequence shown here is derived from an EMBL/GenBank/DDBJ whole genome shotgun (WGS) entry which is preliminary data.</text>
</comment>
<feature type="compositionally biased region" description="Polar residues" evidence="5">
    <location>
        <begin position="205"/>
        <end position="223"/>
    </location>
</feature>
<evidence type="ECO:0000256" key="2">
    <source>
        <dbReference type="ARBA" id="ARBA00023015"/>
    </source>
</evidence>
<evidence type="ECO:0000313" key="7">
    <source>
        <dbReference type="EMBL" id="PTX52732.1"/>
    </source>
</evidence>
<keyword evidence="3" id="KW-0238">DNA-binding</keyword>
<organism evidence="7 8">
    <name type="scientific">Allosediminivita pacifica</name>
    <dbReference type="NCBI Taxonomy" id="1267769"/>
    <lineage>
        <taxon>Bacteria</taxon>
        <taxon>Pseudomonadati</taxon>
        <taxon>Pseudomonadota</taxon>
        <taxon>Alphaproteobacteria</taxon>
        <taxon>Rhodobacterales</taxon>
        <taxon>Paracoccaceae</taxon>
        <taxon>Allosediminivita</taxon>
    </lineage>
</organism>
<dbReference type="InterPro" id="IPR036388">
    <property type="entry name" value="WH-like_DNA-bd_sf"/>
</dbReference>
<dbReference type="InterPro" id="IPR000847">
    <property type="entry name" value="LysR_HTH_N"/>
</dbReference>
<dbReference type="Pfam" id="PF00126">
    <property type="entry name" value="HTH_1"/>
    <property type="match status" value="1"/>
</dbReference>
<dbReference type="GO" id="GO:0000976">
    <property type="term" value="F:transcription cis-regulatory region binding"/>
    <property type="evidence" value="ECO:0007669"/>
    <property type="project" value="TreeGrafter"/>
</dbReference>
<evidence type="ECO:0000256" key="1">
    <source>
        <dbReference type="ARBA" id="ARBA00009437"/>
    </source>
</evidence>
<protein>
    <submittedName>
        <fullName evidence="7">Regulatory helix-turn-helix LysR family protein</fullName>
    </submittedName>
</protein>
<evidence type="ECO:0000256" key="3">
    <source>
        <dbReference type="ARBA" id="ARBA00023125"/>
    </source>
</evidence>
<name>A0A2T6B9M9_9RHOB</name>
<dbReference type="GO" id="GO:0003700">
    <property type="term" value="F:DNA-binding transcription factor activity"/>
    <property type="evidence" value="ECO:0007669"/>
    <property type="project" value="InterPro"/>
</dbReference>
<dbReference type="Gene3D" id="1.10.10.10">
    <property type="entry name" value="Winged helix-like DNA-binding domain superfamily/Winged helix DNA-binding domain"/>
    <property type="match status" value="1"/>
</dbReference>
<dbReference type="PRINTS" id="PR00039">
    <property type="entry name" value="HTHLYSR"/>
</dbReference>
<evidence type="ECO:0000256" key="5">
    <source>
        <dbReference type="SAM" id="MobiDB-lite"/>
    </source>
</evidence>
<sequence>MAAIPSDPYDPERVARELDWNLLRTFVVLADSRSITEASAKLRLKQPSVSSALKRLEDRVGRKLINRQPGRYELTEAGQLLYREAVEINGSILRLSTLLREMTDEVRGHVKIAVASHVVCPFFDRALADFHARTPGATLSIDVISSGQVPPRSRPSAPPSASASSAPAIPVSNTAASTASSSASSAAPGIRSSAAKTSPPPISTGCPQSVSTPTGSRTCSSPWPSCGRNRGSACGSPAPRATSRKCAA</sequence>